<organism evidence="3">
    <name type="scientific">Hymenolepis diminuta</name>
    <name type="common">Rat tapeworm</name>
    <dbReference type="NCBI Taxonomy" id="6216"/>
    <lineage>
        <taxon>Eukaryota</taxon>
        <taxon>Metazoa</taxon>
        <taxon>Spiralia</taxon>
        <taxon>Lophotrochozoa</taxon>
        <taxon>Platyhelminthes</taxon>
        <taxon>Cestoda</taxon>
        <taxon>Eucestoda</taxon>
        <taxon>Cyclophyllidea</taxon>
        <taxon>Hymenolepididae</taxon>
        <taxon>Hymenolepis</taxon>
    </lineage>
</organism>
<protein>
    <submittedName>
        <fullName evidence="3">HTH La-type RNA-binding domain-containing protein</fullName>
    </submittedName>
</protein>
<dbReference type="Proteomes" id="UP000274504">
    <property type="component" value="Unassembled WGS sequence"/>
</dbReference>
<dbReference type="SUPFAM" id="SSF46785">
    <property type="entry name" value="Winged helix' DNA-binding domain"/>
    <property type="match status" value="1"/>
</dbReference>
<gene>
    <name evidence="1" type="ORF">HDID_LOCUS4809</name>
</gene>
<sequence length="166" mass="19224">MIFDEIIPETINFETVSGEYIAKCLRLNIPPGQLPQCGRFSNDQYFMTATVDQSRYRLFLSRIDYIAVLLNHYFSENNIRHDPYVRLHLQNFKGVPIENLKGCPRLAEVSPTPEEIKNAVKSKLPHLKIFTDESNVTFVAREDEMYGNSDTSEDFLARKLYLNPNC</sequence>
<reference evidence="1 2" key="2">
    <citation type="submission" date="2018-11" db="EMBL/GenBank/DDBJ databases">
        <authorList>
            <consortium name="Pathogen Informatics"/>
        </authorList>
    </citation>
    <scope>NUCLEOTIDE SEQUENCE [LARGE SCALE GENOMIC DNA]</scope>
</reference>
<evidence type="ECO:0000313" key="3">
    <source>
        <dbReference type="WBParaSite" id="HDID_0000481101-mRNA-1"/>
    </source>
</evidence>
<evidence type="ECO:0000313" key="1">
    <source>
        <dbReference type="EMBL" id="VDL56089.1"/>
    </source>
</evidence>
<proteinExistence type="predicted"/>
<evidence type="ECO:0000313" key="2">
    <source>
        <dbReference type="Proteomes" id="UP000274504"/>
    </source>
</evidence>
<dbReference type="AlphaFoldDB" id="A0A0R3SIP6"/>
<dbReference type="OrthoDB" id="10372522at2759"/>
<dbReference type="WBParaSite" id="HDID_0000481101-mRNA-1">
    <property type="protein sequence ID" value="HDID_0000481101-mRNA-1"/>
    <property type="gene ID" value="HDID_0000481101"/>
</dbReference>
<dbReference type="EMBL" id="UYSG01002032">
    <property type="protein sequence ID" value="VDL56089.1"/>
    <property type="molecule type" value="Genomic_DNA"/>
</dbReference>
<dbReference type="InterPro" id="IPR036390">
    <property type="entry name" value="WH_DNA-bd_sf"/>
</dbReference>
<reference evidence="3" key="1">
    <citation type="submission" date="2017-02" db="UniProtKB">
        <authorList>
            <consortium name="WormBaseParasite"/>
        </authorList>
    </citation>
    <scope>IDENTIFICATION</scope>
</reference>
<dbReference type="InterPro" id="IPR036388">
    <property type="entry name" value="WH-like_DNA-bd_sf"/>
</dbReference>
<name>A0A0R3SIP6_HYMDI</name>
<dbReference type="Gene3D" id="1.10.10.10">
    <property type="entry name" value="Winged helix-like DNA-binding domain superfamily/Winged helix DNA-binding domain"/>
    <property type="match status" value="1"/>
</dbReference>
<accession>A0A0R3SIP6</accession>